<feature type="compositionally biased region" description="Acidic residues" evidence="2">
    <location>
        <begin position="624"/>
        <end position="637"/>
    </location>
</feature>
<dbReference type="AlphaFoldDB" id="A0A135LJH0"/>
<proteinExistence type="predicted"/>
<dbReference type="EMBL" id="LHQR01000065">
    <property type="protein sequence ID" value="KXG49089.1"/>
    <property type="molecule type" value="Genomic_DNA"/>
</dbReference>
<keyword evidence="4" id="KW-1185">Reference proteome</keyword>
<dbReference type="GeneID" id="63705972"/>
<feature type="region of interest" description="Disordered" evidence="2">
    <location>
        <begin position="620"/>
        <end position="668"/>
    </location>
</feature>
<feature type="region of interest" description="Disordered" evidence="2">
    <location>
        <begin position="1"/>
        <end position="98"/>
    </location>
</feature>
<feature type="compositionally biased region" description="Polar residues" evidence="2">
    <location>
        <begin position="82"/>
        <end position="98"/>
    </location>
</feature>
<protein>
    <submittedName>
        <fullName evidence="3">Uncharacterized protein</fullName>
    </submittedName>
</protein>
<name>A0A135LJH0_PENPA</name>
<feature type="region of interest" description="Disordered" evidence="2">
    <location>
        <begin position="160"/>
        <end position="182"/>
    </location>
</feature>
<dbReference type="RefSeq" id="XP_040647625.1">
    <property type="nucleotide sequence ID" value="XM_040790672.1"/>
</dbReference>
<comment type="caution">
    <text evidence="3">The sequence shown here is derived from an EMBL/GenBank/DDBJ whole genome shotgun (WGS) entry which is preliminary data.</text>
</comment>
<feature type="compositionally biased region" description="Low complexity" evidence="2">
    <location>
        <begin position="469"/>
        <end position="482"/>
    </location>
</feature>
<organism evidence="3 4">
    <name type="scientific">Penicillium patulum</name>
    <name type="common">Penicillium griseofulvum</name>
    <dbReference type="NCBI Taxonomy" id="5078"/>
    <lineage>
        <taxon>Eukaryota</taxon>
        <taxon>Fungi</taxon>
        <taxon>Dikarya</taxon>
        <taxon>Ascomycota</taxon>
        <taxon>Pezizomycotina</taxon>
        <taxon>Eurotiomycetes</taxon>
        <taxon>Eurotiomycetidae</taxon>
        <taxon>Eurotiales</taxon>
        <taxon>Aspergillaceae</taxon>
        <taxon>Penicillium</taxon>
    </lineage>
</organism>
<feature type="coiled-coil region" evidence="1">
    <location>
        <begin position="523"/>
        <end position="552"/>
    </location>
</feature>
<accession>A0A135LJH0</accession>
<dbReference type="OrthoDB" id="5378502at2759"/>
<evidence type="ECO:0000313" key="4">
    <source>
        <dbReference type="Proteomes" id="UP000070168"/>
    </source>
</evidence>
<evidence type="ECO:0000313" key="3">
    <source>
        <dbReference type="EMBL" id="KXG49089.1"/>
    </source>
</evidence>
<evidence type="ECO:0000256" key="2">
    <source>
        <dbReference type="SAM" id="MobiDB-lite"/>
    </source>
</evidence>
<feature type="compositionally biased region" description="Basic and acidic residues" evidence="2">
    <location>
        <begin position="1"/>
        <end position="10"/>
    </location>
</feature>
<reference evidence="3 4" key="1">
    <citation type="journal article" date="2016" name="BMC Genomics">
        <title>Genome sequencing and secondary metabolism of the postharvest pathogen Penicillium griseofulvum.</title>
        <authorList>
            <person name="Banani H."/>
            <person name="Marcet-Houben M."/>
            <person name="Ballester A.R."/>
            <person name="Abbruscato P."/>
            <person name="Gonzalez-Candelas L."/>
            <person name="Gabaldon T."/>
            <person name="Spadaro D."/>
        </authorList>
    </citation>
    <scope>NUCLEOTIDE SEQUENCE [LARGE SCALE GENOMIC DNA]</scope>
    <source>
        <strain evidence="3 4">PG3</strain>
    </source>
</reference>
<sequence length="668" mass="75782">MSSMKLRDSIRAPVRYGDDDDETPSRISRRHGQDGFFDDSVELGESGRPRPQKRYRPNTVPFNPNLPPAAFPSLSRPHPGRDSTTSAQNAGVENSQQNIQIKDFAFDSRNELSSSSLSSSTISSSKPEIEGIPMDQLENHLASNNMDNPVYARNVKMARKTRTGAAPSSEGMATSQNSDDESLPDATQVLLDAMPNPKWEDLHPAMRVEIIENTMRYHSWRRVCELLGLGPQERLQLQFLISIRNKHIERENKRLEEMRRKQRKALTRIDNSDLKLFQPPPQLVLKRITRETNRKLVLTKYTDLLMCQAHDVLKARQYLHQHGLPRRYAGEWGDSLVVMRESEGNSQEPDKFEWKDDLRFTPPADEMGTATNPISDPVSDAKSEFIQNIGLHGTMNPNDLVRRSTDPDPIINWDKYYERKPDLSWDVTKPRLGGMIKVNVGSQKAAKIEQYEKTGVRPQGLTPLKQVNSITESSPPESPQETPSKKPRNASDAQSISQKPARPFSRVLAEYWPSVGPSHSASHIRYQRRIQEARLEKVEAEAEAQRRRYNDQPELQVYGAGVGITRSHSNRQQLPLTQPVEQTQPAGQTMSSDFFPEEFLGMTLGDIDRLMEEFICYEPTMMPEESEPEQHEDEQPDEQQSSTDISSITEVSMDDVVLVPMDGCSSPQ</sequence>
<gene>
    <name evidence="3" type="ORF">PGRI_029590</name>
</gene>
<dbReference type="STRING" id="5078.A0A135LJH0"/>
<dbReference type="Proteomes" id="UP000070168">
    <property type="component" value="Unassembled WGS sequence"/>
</dbReference>
<feature type="region of interest" description="Disordered" evidence="2">
    <location>
        <begin position="452"/>
        <end position="500"/>
    </location>
</feature>
<evidence type="ECO:0000256" key="1">
    <source>
        <dbReference type="SAM" id="Coils"/>
    </source>
</evidence>
<keyword evidence="1" id="KW-0175">Coiled coil</keyword>
<dbReference type="OMA" id="YKYLHAP"/>